<dbReference type="Proteomes" id="UP000324748">
    <property type="component" value="Unassembled WGS sequence"/>
</dbReference>
<reference evidence="2 3" key="1">
    <citation type="submission" date="2019-05" db="EMBL/GenBank/DDBJ databases">
        <title>Emergence of the Ug99 lineage of the wheat stem rust pathogen through somatic hybridization.</title>
        <authorList>
            <person name="Li F."/>
            <person name="Upadhyaya N.M."/>
            <person name="Sperschneider J."/>
            <person name="Matny O."/>
            <person name="Nguyen-Phuc H."/>
            <person name="Mago R."/>
            <person name="Raley C."/>
            <person name="Miller M.E."/>
            <person name="Silverstein K.A.T."/>
            <person name="Henningsen E."/>
            <person name="Hirsch C.D."/>
            <person name="Visser B."/>
            <person name="Pretorius Z.A."/>
            <person name="Steffenson B.J."/>
            <person name="Schwessinger B."/>
            <person name="Dodds P.N."/>
            <person name="Figueroa M."/>
        </authorList>
    </citation>
    <scope>NUCLEOTIDE SEQUENCE [LARGE SCALE GENOMIC DNA]</scope>
    <source>
        <strain evidence="2">21-0</strain>
    </source>
</reference>
<comment type="caution">
    <text evidence="2">The sequence shown here is derived from an EMBL/GenBank/DDBJ whole genome shotgun (WGS) entry which is preliminary data.</text>
</comment>
<feature type="compositionally biased region" description="Basic and acidic residues" evidence="1">
    <location>
        <begin position="59"/>
        <end position="75"/>
    </location>
</feature>
<protein>
    <submittedName>
        <fullName evidence="2">Uncharacterized protein</fullName>
    </submittedName>
</protein>
<dbReference type="EMBL" id="VSWC01000027">
    <property type="protein sequence ID" value="KAA1110689.1"/>
    <property type="molecule type" value="Genomic_DNA"/>
</dbReference>
<dbReference type="AlphaFoldDB" id="A0A5B0QC46"/>
<feature type="region of interest" description="Disordered" evidence="1">
    <location>
        <begin position="38"/>
        <end position="75"/>
    </location>
</feature>
<accession>A0A5B0QC46</accession>
<sequence>MLDKCTLPTVLTNEQAAPTRAWKYEAKSLQELVGLFDAHPSSDQPEADLRRKINQPGARRADQLGRSQDKQEQRHDYGHDFRICMAAHSATSLASTSPKNSCRLCKMPFGRYLSSA</sequence>
<proteinExistence type="predicted"/>
<gene>
    <name evidence="2" type="ORF">PGT21_029647</name>
</gene>
<name>A0A5B0QC46_PUCGR</name>
<keyword evidence="3" id="KW-1185">Reference proteome</keyword>
<organism evidence="2 3">
    <name type="scientific">Puccinia graminis f. sp. tritici</name>
    <dbReference type="NCBI Taxonomy" id="56615"/>
    <lineage>
        <taxon>Eukaryota</taxon>
        <taxon>Fungi</taxon>
        <taxon>Dikarya</taxon>
        <taxon>Basidiomycota</taxon>
        <taxon>Pucciniomycotina</taxon>
        <taxon>Pucciniomycetes</taxon>
        <taxon>Pucciniales</taxon>
        <taxon>Pucciniaceae</taxon>
        <taxon>Puccinia</taxon>
    </lineage>
</organism>
<evidence type="ECO:0000313" key="2">
    <source>
        <dbReference type="EMBL" id="KAA1110689.1"/>
    </source>
</evidence>
<evidence type="ECO:0000313" key="3">
    <source>
        <dbReference type="Proteomes" id="UP000324748"/>
    </source>
</evidence>
<evidence type="ECO:0000256" key="1">
    <source>
        <dbReference type="SAM" id="MobiDB-lite"/>
    </source>
</evidence>